<keyword evidence="2" id="KW-0812">Transmembrane</keyword>
<feature type="region of interest" description="Disordered" evidence="6">
    <location>
        <begin position="18"/>
        <end position="56"/>
    </location>
</feature>
<keyword evidence="5" id="KW-0931">ER-Golgi transport</keyword>
<dbReference type="PANTHER" id="PTHR10984">
    <property type="entry name" value="ENDOPLASMIC RETICULUM-GOLGI INTERMEDIATE COMPARTMENT PROTEIN"/>
    <property type="match status" value="1"/>
</dbReference>
<name>A0A0F2M4Q8_SPOSC</name>
<dbReference type="InterPro" id="IPR039542">
    <property type="entry name" value="Erv_N"/>
</dbReference>
<dbReference type="PANTHER" id="PTHR10984:SF81">
    <property type="entry name" value="ER-DERIVED VESICLES PROTEIN ERV41"/>
    <property type="match status" value="1"/>
</dbReference>
<reference evidence="9 10" key="1">
    <citation type="journal article" date="2014" name="BMC Genomics">
        <title>Comparative genomics of the major fungal agents of human and animal Sporotrichosis: Sporothrix schenckii and Sporothrix brasiliensis.</title>
        <authorList>
            <person name="Teixeira M.M."/>
            <person name="de Almeida L.G."/>
            <person name="Kubitschek-Barreira P."/>
            <person name="Alves F.L."/>
            <person name="Kioshima E.S."/>
            <person name="Abadio A.K."/>
            <person name="Fernandes L."/>
            <person name="Derengowski L.S."/>
            <person name="Ferreira K.S."/>
            <person name="Souza R.C."/>
            <person name="Ruiz J.C."/>
            <person name="de Andrade N.C."/>
            <person name="Paes H.C."/>
            <person name="Nicola A.M."/>
            <person name="Albuquerque P."/>
            <person name="Gerber A.L."/>
            <person name="Martins V.P."/>
            <person name="Peconick L.D."/>
            <person name="Neto A.V."/>
            <person name="Chaucanez C.B."/>
            <person name="Silva P.A."/>
            <person name="Cunha O.L."/>
            <person name="de Oliveira F.F."/>
            <person name="dos Santos T.C."/>
            <person name="Barros A.L."/>
            <person name="Soares M.A."/>
            <person name="de Oliveira L.M."/>
            <person name="Marini M.M."/>
            <person name="Villalobos-Duno H."/>
            <person name="Cunha M.M."/>
            <person name="de Hoog S."/>
            <person name="da Silveira J.F."/>
            <person name="Henrissat B."/>
            <person name="Nino-Vega G.A."/>
            <person name="Cisalpino P.S."/>
            <person name="Mora-Montes H.M."/>
            <person name="Almeida S.R."/>
            <person name="Stajich J.E."/>
            <person name="Lopes-Bezerra L.M."/>
            <person name="Vasconcelos A.T."/>
            <person name="Felipe M.S."/>
        </authorList>
    </citation>
    <scope>NUCLEOTIDE SEQUENCE [LARGE SCALE GENOMIC DNA]</scope>
    <source>
        <strain evidence="9 10">1099-18</strain>
    </source>
</reference>
<dbReference type="VEuPathDB" id="FungiDB:SPSK_09261"/>
<comment type="caution">
    <text evidence="9">The sequence shown here is derived from an EMBL/GenBank/DDBJ whole genome shotgun (WGS) entry which is preliminary data.</text>
</comment>
<dbReference type="KEGG" id="ssck:SPSK_09261"/>
<evidence type="ECO:0000256" key="5">
    <source>
        <dbReference type="RuleBase" id="RU369013"/>
    </source>
</evidence>
<feature type="domain" description="Endoplasmic reticulum vesicle transporter N-terminal" evidence="8">
    <location>
        <begin position="67"/>
        <end position="154"/>
    </location>
</feature>
<dbReference type="AlphaFoldDB" id="A0A0F2M4Q8"/>
<dbReference type="GO" id="GO:0000139">
    <property type="term" value="C:Golgi membrane"/>
    <property type="evidence" value="ECO:0007669"/>
    <property type="project" value="UniProtKB-SubCell"/>
</dbReference>
<feature type="domain" description="Endoplasmic reticulum vesicle transporter C-terminal" evidence="7">
    <location>
        <begin position="234"/>
        <end position="395"/>
    </location>
</feature>
<dbReference type="OrthoDB" id="5541786at2759"/>
<dbReference type="Pfam" id="PF07970">
    <property type="entry name" value="COPIIcoated_ERV"/>
    <property type="match status" value="1"/>
</dbReference>
<comment type="subcellular location">
    <subcellularLocation>
        <location evidence="5">Endoplasmic reticulum membrane</location>
        <topology evidence="5">Multi-pass membrane protein</topology>
    </subcellularLocation>
    <subcellularLocation>
        <location evidence="5">Endoplasmic reticulum-Golgi intermediate compartment membrane</location>
        <topology evidence="5">Multi-pass membrane protein</topology>
    </subcellularLocation>
    <subcellularLocation>
        <location evidence="5">Golgi apparatus membrane</location>
        <topology evidence="5">Multi-pass membrane protein</topology>
    </subcellularLocation>
    <subcellularLocation>
        <location evidence="1">Membrane</location>
    </subcellularLocation>
</comment>
<dbReference type="Proteomes" id="UP000033710">
    <property type="component" value="Unassembled WGS sequence"/>
</dbReference>
<dbReference type="GO" id="GO:0030134">
    <property type="term" value="C:COPII-coated ER to Golgi transport vesicle"/>
    <property type="evidence" value="ECO:0007669"/>
    <property type="project" value="TreeGrafter"/>
</dbReference>
<protein>
    <recommendedName>
        <fullName evidence="5">Endoplasmic reticulum-Golgi intermediate compartment protein</fullName>
    </recommendedName>
</protein>
<feature type="compositionally biased region" description="Low complexity" evidence="6">
    <location>
        <begin position="30"/>
        <end position="45"/>
    </location>
</feature>
<keyword evidence="4" id="KW-0472">Membrane</keyword>
<dbReference type="GeneID" id="27671114"/>
<reference evidence="9 10" key="2">
    <citation type="journal article" date="2015" name="Eukaryot. Cell">
        <title>Asexual propagation of a virulent clone complex in a human and feline outbreak of sporotrichosis.</title>
        <authorList>
            <person name="Teixeira Mde M."/>
            <person name="Rodrigues A.M."/>
            <person name="Tsui C.K."/>
            <person name="de Almeida L.G."/>
            <person name="Van Diepeningen A.D."/>
            <person name="van den Ende B.G."/>
            <person name="Fernandes G.F."/>
            <person name="Kano R."/>
            <person name="Hamelin R.C."/>
            <person name="Lopes-Bezerra L.M."/>
            <person name="Vasconcelos A.T."/>
            <person name="de Hoog S."/>
            <person name="de Camargo Z.P."/>
            <person name="Felipe M.S."/>
        </authorList>
    </citation>
    <scope>NUCLEOTIDE SEQUENCE [LARGE SCALE GENOMIC DNA]</scope>
    <source>
        <strain evidence="9 10">1099-18</strain>
    </source>
</reference>
<keyword evidence="5" id="KW-0813">Transport</keyword>
<keyword evidence="3" id="KW-1133">Transmembrane helix</keyword>
<keyword evidence="5" id="KW-0333">Golgi apparatus</keyword>
<dbReference type="InterPro" id="IPR012936">
    <property type="entry name" value="Erv_C"/>
</dbReference>
<evidence type="ECO:0000259" key="8">
    <source>
        <dbReference type="Pfam" id="PF13850"/>
    </source>
</evidence>
<dbReference type="GO" id="GO:0006888">
    <property type="term" value="P:endoplasmic reticulum to Golgi vesicle-mediated transport"/>
    <property type="evidence" value="ECO:0007669"/>
    <property type="project" value="UniProtKB-UniRule"/>
</dbReference>
<evidence type="ECO:0000313" key="10">
    <source>
        <dbReference type="Proteomes" id="UP000033710"/>
    </source>
</evidence>
<accession>A0A0F2M4Q8</accession>
<comment type="similarity">
    <text evidence="5">Belongs to the ERGIC family.</text>
</comment>
<dbReference type="GO" id="GO:0006890">
    <property type="term" value="P:retrograde vesicle-mediated transport, Golgi to endoplasmic reticulum"/>
    <property type="evidence" value="ECO:0007669"/>
    <property type="project" value="TreeGrafter"/>
</dbReference>
<keyword evidence="5" id="KW-0256">Endoplasmic reticulum</keyword>
<dbReference type="Pfam" id="PF13850">
    <property type="entry name" value="ERGIC_N"/>
    <property type="match status" value="1"/>
</dbReference>
<dbReference type="GO" id="GO:0033116">
    <property type="term" value="C:endoplasmic reticulum-Golgi intermediate compartment membrane"/>
    <property type="evidence" value="ECO:0007669"/>
    <property type="project" value="UniProtKB-SubCell"/>
</dbReference>
<organism evidence="9 10">
    <name type="scientific">Sporothrix schenckii 1099-18</name>
    <dbReference type="NCBI Taxonomy" id="1397361"/>
    <lineage>
        <taxon>Eukaryota</taxon>
        <taxon>Fungi</taxon>
        <taxon>Dikarya</taxon>
        <taxon>Ascomycota</taxon>
        <taxon>Pezizomycotina</taxon>
        <taxon>Sordariomycetes</taxon>
        <taxon>Sordariomycetidae</taxon>
        <taxon>Ophiostomatales</taxon>
        <taxon>Ophiostomataceae</taxon>
        <taxon>Sporothrix</taxon>
    </lineage>
</organism>
<evidence type="ECO:0000256" key="3">
    <source>
        <dbReference type="ARBA" id="ARBA00022989"/>
    </source>
</evidence>
<sequence>MNGYEGYNNGGYGEKQGYNGGYNNGGYSNGGYEQNQAQAQAQAQDQKPHARVDDDAFGPKAGSSIVSAFDAFPKSKPQYVQRTSGGGKWTVAMVVVSVILFWSELARWWTGAEEHTFAVEKGVGRTMQINLDILVKMHCDDLHINVQDAAGDRILAASLLQRDATTWQQWVDARGIHRLGRDAQGRLVTGEGWTTLPHEEGFGEEHVHDIVALGRRRARWGKTPKLPSSAHGQGDSCRVYGSLDLNKVQGDFHITARGHGYMGVGDHLNHLDHNAFNFSHIINELSFGPFYPSLVNPLDQTVNGATAHLHRFQYFMSVVPTVYSVGRPGRRDARAIFTNQYAVTEQSAEIDERNIPGIFFKYDIEPILLNIVESRDGFLLFALKIVNVLSGALVAGHWGFTLSDWVHDVLQRRRRRSGSAADGVLGKTSAE</sequence>
<dbReference type="GO" id="GO:0005789">
    <property type="term" value="C:endoplasmic reticulum membrane"/>
    <property type="evidence" value="ECO:0007669"/>
    <property type="project" value="UniProtKB-SubCell"/>
</dbReference>
<evidence type="ECO:0000313" key="9">
    <source>
        <dbReference type="EMBL" id="KJR84688.1"/>
    </source>
</evidence>
<proteinExistence type="inferred from homology"/>
<evidence type="ECO:0000256" key="1">
    <source>
        <dbReference type="ARBA" id="ARBA00004370"/>
    </source>
</evidence>
<comment type="function">
    <text evidence="5">Plays a role in transport between endoplasmic reticulum and Golgi.</text>
</comment>
<dbReference type="EMBL" id="AXCR01000007">
    <property type="protein sequence ID" value="KJR84688.1"/>
    <property type="molecule type" value="Genomic_DNA"/>
</dbReference>
<evidence type="ECO:0000256" key="2">
    <source>
        <dbReference type="ARBA" id="ARBA00022692"/>
    </source>
</evidence>
<gene>
    <name evidence="9" type="ORF">SPSK_09261</name>
</gene>
<evidence type="ECO:0000256" key="4">
    <source>
        <dbReference type="ARBA" id="ARBA00023136"/>
    </source>
</evidence>
<dbReference type="InterPro" id="IPR045888">
    <property type="entry name" value="Erv"/>
</dbReference>
<evidence type="ECO:0000259" key="7">
    <source>
        <dbReference type="Pfam" id="PF07970"/>
    </source>
</evidence>
<dbReference type="RefSeq" id="XP_016587364.1">
    <property type="nucleotide sequence ID" value="XM_016735837.1"/>
</dbReference>
<feature type="compositionally biased region" description="Gly residues" evidence="6">
    <location>
        <begin position="18"/>
        <end position="29"/>
    </location>
</feature>
<evidence type="ECO:0000256" key="6">
    <source>
        <dbReference type="SAM" id="MobiDB-lite"/>
    </source>
</evidence>